<evidence type="ECO:0000313" key="6">
    <source>
        <dbReference type="Proteomes" id="UP000540989"/>
    </source>
</evidence>
<dbReference type="AlphaFoldDB" id="A0A7W8E3W4"/>
<evidence type="ECO:0000256" key="3">
    <source>
        <dbReference type="ARBA" id="ARBA00022737"/>
    </source>
</evidence>
<dbReference type="InterPro" id="IPR050179">
    <property type="entry name" value="Trans_hexapeptide_repeat"/>
</dbReference>
<keyword evidence="3" id="KW-0677">Repeat</keyword>
<dbReference type="CDD" id="cd04647">
    <property type="entry name" value="LbH_MAT_like"/>
    <property type="match status" value="1"/>
</dbReference>
<protein>
    <submittedName>
        <fullName evidence="5">Acetyltransferase-like isoleucine patch superfamily enzyme</fullName>
    </submittedName>
</protein>
<proteinExistence type="inferred from homology"/>
<dbReference type="SUPFAM" id="SSF51161">
    <property type="entry name" value="Trimeric LpxA-like enzymes"/>
    <property type="match status" value="1"/>
</dbReference>
<accession>A0A7W8E3W4</accession>
<dbReference type="RefSeq" id="WP_184214563.1">
    <property type="nucleotide sequence ID" value="NZ_JACHIP010000002.1"/>
</dbReference>
<gene>
    <name evidence="5" type="ORF">HDF16_001240</name>
</gene>
<dbReference type="Gene3D" id="2.160.10.10">
    <property type="entry name" value="Hexapeptide repeat proteins"/>
    <property type="match status" value="1"/>
</dbReference>
<dbReference type="Proteomes" id="UP000540989">
    <property type="component" value="Unassembled WGS sequence"/>
</dbReference>
<evidence type="ECO:0000256" key="2">
    <source>
        <dbReference type="ARBA" id="ARBA00022679"/>
    </source>
</evidence>
<organism evidence="5 6">
    <name type="scientific">Granulicella aggregans</name>
    <dbReference type="NCBI Taxonomy" id="474949"/>
    <lineage>
        <taxon>Bacteria</taxon>
        <taxon>Pseudomonadati</taxon>
        <taxon>Acidobacteriota</taxon>
        <taxon>Terriglobia</taxon>
        <taxon>Terriglobales</taxon>
        <taxon>Acidobacteriaceae</taxon>
        <taxon>Granulicella</taxon>
    </lineage>
</organism>
<dbReference type="InterPro" id="IPR011004">
    <property type="entry name" value="Trimer_LpxA-like_sf"/>
</dbReference>
<evidence type="ECO:0000313" key="5">
    <source>
        <dbReference type="EMBL" id="MBB5056555.1"/>
    </source>
</evidence>
<keyword evidence="4" id="KW-0012">Acyltransferase</keyword>
<dbReference type="PROSITE" id="PS00101">
    <property type="entry name" value="HEXAPEP_TRANSFERASES"/>
    <property type="match status" value="1"/>
</dbReference>
<comment type="caution">
    <text evidence="5">The sequence shown here is derived from an EMBL/GenBank/DDBJ whole genome shotgun (WGS) entry which is preliminary data.</text>
</comment>
<keyword evidence="6" id="KW-1185">Reference proteome</keyword>
<dbReference type="InterPro" id="IPR018357">
    <property type="entry name" value="Hexapep_transf_CS"/>
</dbReference>
<dbReference type="Pfam" id="PF00132">
    <property type="entry name" value="Hexapep"/>
    <property type="match status" value="1"/>
</dbReference>
<dbReference type="PANTHER" id="PTHR43300">
    <property type="entry name" value="ACETYLTRANSFERASE"/>
    <property type="match status" value="1"/>
</dbReference>
<sequence length="203" mass="21910">MLKNLIRKIAFRTGRLTSLYLKLCGPGGSEYADFLRARKVFHAQGEHCSILMSTQFSDPKYVELGNNVQFATCTILGHDGSNAMLNRAYNVALEGVGAVRIKDNVFIGHNAIVMPGITIGPNAIVAAGAVVTKDVPPGTVVGGVPARVIGNIEDLLARRIEESANLPWADLIAKRGVRGFDPAMEPELVARRVAYFFKESSEA</sequence>
<evidence type="ECO:0000256" key="1">
    <source>
        <dbReference type="ARBA" id="ARBA00007274"/>
    </source>
</evidence>
<reference evidence="5 6" key="1">
    <citation type="submission" date="2020-08" db="EMBL/GenBank/DDBJ databases">
        <title>Genomic Encyclopedia of Type Strains, Phase IV (KMG-V): Genome sequencing to study the core and pangenomes of soil and plant-associated prokaryotes.</title>
        <authorList>
            <person name="Whitman W."/>
        </authorList>
    </citation>
    <scope>NUCLEOTIDE SEQUENCE [LARGE SCALE GENOMIC DNA]</scope>
    <source>
        <strain evidence="5 6">M8UP14</strain>
    </source>
</reference>
<evidence type="ECO:0000256" key="4">
    <source>
        <dbReference type="ARBA" id="ARBA00023315"/>
    </source>
</evidence>
<name>A0A7W8E3W4_9BACT</name>
<keyword evidence="2 5" id="KW-0808">Transferase</keyword>
<dbReference type="EMBL" id="JACHIP010000002">
    <property type="protein sequence ID" value="MBB5056555.1"/>
    <property type="molecule type" value="Genomic_DNA"/>
</dbReference>
<comment type="similarity">
    <text evidence="1">Belongs to the transferase hexapeptide repeat family.</text>
</comment>
<dbReference type="GO" id="GO:0016746">
    <property type="term" value="F:acyltransferase activity"/>
    <property type="evidence" value="ECO:0007669"/>
    <property type="project" value="UniProtKB-KW"/>
</dbReference>
<dbReference type="InterPro" id="IPR001451">
    <property type="entry name" value="Hexapep"/>
</dbReference>